<dbReference type="RefSeq" id="WP_014759521.1">
    <property type="nucleotide sequence ID" value="NC_017998.1"/>
</dbReference>
<evidence type="ECO:0000313" key="3">
    <source>
        <dbReference type="Proteomes" id="UP000006178"/>
    </source>
</evidence>
<reference evidence="2 3" key="1">
    <citation type="journal article" date="2014" name="Appl. Environ. Microbiol.">
        <title>Profile of Secreted Hydrolases, Associated Proteins, and SlpA in Thermoanaerobacterium saccharolyticum during the Degradation of Hemicellulose.</title>
        <authorList>
            <person name="Currie D.H."/>
            <person name="Guss A.M."/>
            <person name="Herring C.D."/>
            <person name="Giannone R.J."/>
            <person name="Johnson C.M."/>
            <person name="Lankford P.K."/>
            <person name="Brown S.D."/>
            <person name="Hettich R.L."/>
            <person name="Lynd L.R."/>
        </authorList>
    </citation>
    <scope>NUCLEOTIDE SEQUENCE [LARGE SCALE GENOMIC DNA]</scope>
    <source>
        <strain evidence="3">DSM 8691 / JW/SL-YS485</strain>
    </source>
</reference>
<keyword evidence="2" id="KW-0614">Plasmid</keyword>
<dbReference type="AlphaFoldDB" id="I3WBP9"/>
<protein>
    <submittedName>
        <fullName evidence="2">Uncharacterized protein</fullName>
    </submittedName>
</protein>
<accession>I3WBP9</accession>
<dbReference type="PATRIC" id="fig|1094508.3.peg.2737"/>
<dbReference type="Proteomes" id="UP000006178">
    <property type="component" value="Plasmid pMU3262"/>
</dbReference>
<geneLocation type="plasmid" evidence="2 3">
    <name>pMU3262</name>
</geneLocation>
<gene>
    <name evidence="2" type="ordered locus">Tsac_2701</name>
</gene>
<organism evidence="2 3">
    <name type="scientific">Thermoanaerobacterium saccharolyticum (strain DSM 8691 / JW/SL-YS485)</name>
    <dbReference type="NCBI Taxonomy" id="1094508"/>
    <lineage>
        <taxon>Bacteria</taxon>
        <taxon>Bacillati</taxon>
        <taxon>Bacillota</taxon>
        <taxon>Clostridia</taxon>
        <taxon>Thermoanaerobacterales</taxon>
        <taxon>Thermoanaerobacteraceae</taxon>
        <taxon>Thermoanaerobacterium</taxon>
    </lineage>
</organism>
<keyword evidence="1" id="KW-0175">Coiled coil</keyword>
<feature type="coiled-coil region" evidence="1">
    <location>
        <begin position="216"/>
        <end position="243"/>
    </location>
</feature>
<name>I3WBP9_THESW</name>
<proteinExistence type="predicted"/>
<dbReference type="BioCyc" id="TSAC1094508:GLMA-2748-MONOMER"/>
<evidence type="ECO:0000313" key="2">
    <source>
        <dbReference type="EMBL" id="AFK94250.1"/>
    </source>
</evidence>
<sequence>MVNSLLNINFKSLEKFVTCKKLFYVTEIENKPASDIETGYIIGELLKGNSPQVDDEKLNIAKIFKYKMPEFAQVSFNEDLFFDYNNICYLDTANIIEITDSIILYSFDDTENLYQAKDSVRSLLLGMMLYKKYNKNIQIKLVFLKHKKISKYIMTEEDYAKAEDFLMENINRINNLLVQGSNAFAENKTEYCISCPYCKNDKIEEQSNYDNTNKIIEDTAHQIILLEKQVEKLYKRLEDLFLEHNISSIAVDGYSFRKKERYKYKMPWKDLFQILMNNGMQPLDYIKLDDEKLKSLLSSPVGDIIKGLAEVESFNEIEKEKIE</sequence>
<dbReference type="EMBL" id="CP003185">
    <property type="protein sequence ID" value="AFK94250.1"/>
    <property type="molecule type" value="Genomic_DNA"/>
</dbReference>
<keyword evidence="3" id="KW-1185">Reference proteome</keyword>
<dbReference type="KEGG" id="tsh:Tsac_2701"/>
<evidence type="ECO:0000256" key="1">
    <source>
        <dbReference type="SAM" id="Coils"/>
    </source>
</evidence>